<feature type="non-terminal residue" evidence="2">
    <location>
        <position position="1"/>
    </location>
</feature>
<dbReference type="Gene3D" id="2.60.40.10">
    <property type="entry name" value="Immunoglobulins"/>
    <property type="match status" value="1"/>
</dbReference>
<feature type="non-terminal residue" evidence="2">
    <location>
        <position position="99"/>
    </location>
</feature>
<sequence>EVTYKVTDSEGASTTKTITVTVNPKMEKLNEVPTIQAEDKTLTVGDTFDPKKDVTATDKEDGDLTAKIEIAKNTVDMTKAGTYEVTYKVTDSEGASTTK</sequence>
<organism evidence="2 3">
    <name type="scientific">Clostridium innocuum</name>
    <dbReference type="NCBI Taxonomy" id="1522"/>
    <lineage>
        <taxon>Bacteria</taxon>
        <taxon>Bacillati</taxon>
        <taxon>Bacillota</taxon>
        <taxon>Clostridia</taxon>
        <taxon>Eubacteriales</taxon>
        <taxon>Clostridiaceae</taxon>
        <taxon>Clostridium</taxon>
    </lineage>
</organism>
<dbReference type="InterPro" id="IPR013783">
    <property type="entry name" value="Ig-like_fold"/>
</dbReference>
<dbReference type="Proteomes" id="UP000260025">
    <property type="component" value="Unassembled WGS sequence"/>
</dbReference>
<dbReference type="OrthoDB" id="1655780at2"/>
<proteinExistence type="predicted"/>
<accession>A0A3E2VE64</accession>
<protein>
    <submittedName>
        <fullName evidence="2">DUF5011 domain-containing protein</fullName>
    </submittedName>
</protein>
<gene>
    <name evidence="2" type="ORF">DXA38_21995</name>
</gene>
<name>A0A3E2VE64_CLOIN</name>
<dbReference type="EMBL" id="QVEV01000076">
    <property type="protein sequence ID" value="RGC08456.1"/>
    <property type="molecule type" value="Genomic_DNA"/>
</dbReference>
<evidence type="ECO:0000313" key="3">
    <source>
        <dbReference type="Proteomes" id="UP000260025"/>
    </source>
</evidence>
<dbReference type="RefSeq" id="WP_117445017.1">
    <property type="nucleotide sequence ID" value="NZ_QVEV01000076.1"/>
</dbReference>
<reference evidence="2 3" key="1">
    <citation type="submission" date="2018-08" db="EMBL/GenBank/DDBJ databases">
        <title>A genome reference for cultivated species of the human gut microbiota.</title>
        <authorList>
            <person name="Zou Y."/>
            <person name="Xue W."/>
            <person name="Luo G."/>
        </authorList>
    </citation>
    <scope>NUCLEOTIDE SEQUENCE [LARGE SCALE GENOMIC DNA]</scope>
    <source>
        <strain evidence="2 3">OF01-2LB</strain>
    </source>
</reference>
<dbReference type="AlphaFoldDB" id="A0A3E2VE64"/>
<evidence type="ECO:0000313" key="2">
    <source>
        <dbReference type="EMBL" id="RGC08456.1"/>
    </source>
</evidence>
<evidence type="ECO:0000259" key="1">
    <source>
        <dbReference type="Pfam" id="PF16403"/>
    </source>
</evidence>
<dbReference type="Pfam" id="PF16403">
    <property type="entry name" value="Bact_surface_Ig-like"/>
    <property type="match status" value="1"/>
</dbReference>
<comment type="caution">
    <text evidence="2">The sequence shown here is derived from an EMBL/GenBank/DDBJ whole genome shotgun (WGS) entry which is preliminary data.</text>
</comment>
<dbReference type="InterPro" id="IPR032179">
    <property type="entry name" value="Cry22Aa_Ig-like"/>
</dbReference>
<feature type="domain" description="Pesticidal crystal protein Cry22Aa Ig-like" evidence="1">
    <location>
        <begin position="38"/>
        <end position="98"/>
    </location>
</feature>